<comment type="function">
    <text evidence="8">Plays a role in the organization of both preexisting and nascent microtubules in interphase cells. During mitosis, required for the organization and orientation of the mitotic spindle.</text>
</comment>
<evidence type="ECO:0000313" key="10">
    <source>
        <dbReference type="EMBL" id="RNA14257.1"/>
    </source>
</evidence>
<evidence type="ECO:0000256" key="6">
    <source>
        <dbReference type="ARBA" id="ARBA00023054"/>
    </source>
</evidence>
<dbReference type="GO" id="GO:0043015">
    <property type="term" value="F:gamma-tubulin binding"/>
    <property type="evidence" value="ECO:0007669"/>
    <property type="project" value="InterPro"/>
</dbReference>
<keyword evidence="6 9" id="KW-0175">Coiled coil</keyword>
<evidence type="ECO:0000256" key="7">
    <source>
        <dbReference type="ARBA" id="ARBA00023212"/>
    </source>
</evidence>
<dbReference type="OrthoDB" id="2020926at2759"/>
<name>A0A3M7QS33_BRAPC</name>
<dbReference type="STRING" id="10195.A0A3M7QS33"/>
<evidence type="ECO:0000256" key="3">
    <source>
        <dbReference type="ARBA" id="ARBA00018408"/>
    </source>
</evidence>
<sequence length="421" mass="49073">MLDSIISDSILSDVAELESYKEIRFSRPIKSNYDLKKMKIFDDEFEDHGRRNKKNVISDDLDESDLTKEDYIQMALHYKTVCKSYKKQLIESQKTIKELRLAIEHLEKKNWNLKKQKINDSNENLKLLVDKCAIFCEKINQYSVETTSDEDSACPNDRDYQETKDELITRTFQNVLKEKKDFKSFSCQFKNLIEVLNPTKEIKLSEKSGFHALNKVVSDTLKYVESNSIKKFQCKCYGFYDFNKADNLKKNSKSTFYSASSSSSLISGSMSSENLEKAHKPSQEFLLKCLNLFQDLFDVDCFLNVPTKMNDIYYKYGQLVNFKKAIQNVFDQSENYPTEKLVCNVQNIYKLLNDKISSNLKGLMNSADLEKVIDKFNMYDEYFPLFHKLLEKIMKALEISRLDQIMPSIRALKILATPSLC</sequence>
<gene>
    <name evidence="10" type="ORF">BpHYR1_045627</name>
</gene>
<evidence type="ECO:0000256" key="1">
    <source>
        <dbReference type="ARBA" id="ARBA00004300"/>
    </source>
</evidence>
<dbReference type="GO" id="GO:0070507">
    <property type="term" value="P:regulation of microtubule cytoskeleton organization"/>
    <property type="evidence" value="ECO:0007669"/>
    <property type="project" value="InterPro"/>
</dbReference>
<dbReference type="Proteomes" id="UP000276133">
    <property type="component" value="Unassembled WGS sequence"/>
</dbReference>
<comment type="caution">
    <text evidence="10">The sequence shown here is derived from an EMBL/GenBank/DDBJ whole genome shotgun (WGS) entry which is preliminary data.</text>
</comment>
<dbReference type="AlphaFoldDB" id="A0A3M7QS33"/>
<reference evidence="10 11" key="1">
    <citation type="journal article" date="2018" name="Sci. Rep.">
        <title>Genomic signatures of local adaptation to the degree of environmental predictability in rotifers.</title>
        <authorList>
            <person name="Franch-Gras L."/>
            <person name="Hahn C."/>
            <person name="Garcia-Roger E.M."/>
            <person name="Carmona M.J."/>
            <person name="Serra M."/>
            <person name="Gomez A."/>
        </authorList>
    </citation>
    <scope>NUCLEOTIDE SEQUENCE [LARGE SCALE GENOMIC DNA]</scope>
    <source>
        <strain evidence="10">HYR1</strain>
    </source>
</reference>
<keyword evidence="7" id="KW-0206">Cytoskeleton</keyword>
<evidence type="ECO:0000256" key="2">
    <source>
        <dbReference type="ARBA" id="ARBA00011832"/>
    </source>
</evidence>
<accession>A0A3M7QS33</accession>
<dbReference type="PANTHER" id="PTHR14594:SF1">
    <property type="entry name" value="CENTROSOMAL PROTEIN OF 70 KDA"/>
    <property type="match status" value="1"/>
</dbReference>
<evidence type="ECO:0000256" key="4">
    <source>
        <dbReference type="ARBA" id="ARBA00022490"/>
    </source>
</evidence>
<evidence type="ECO:0000256" key="8">
    <source>
        <dbReference type="ARBA" id="ARBA00025273"/>
    </source>
</evidence>
<dbReference type="EMBL" id="REGN01005225">
    <property type="protein sequence ID" value="RNA14257.1"/>
    <property type="molecule type" value="Genomic_DNA"/>
</dbReference>
<proteinExistence type="predicted"/>
<dbReference type="GO" id="GO:0060271">
    <property type="term" value="P:cilium assembly"/>
    <property type="evidence" value="ECO:0007669"/>
    <property type="project" value="InterPro"/>
</dbReference>
<dbReference type="PANTHER" id="PTHR14594">
    <property type="entry name" value="CENTROSOMAL PROTEIN OF 70 KDA"/>
    <property type="match status" value="1"/>
</dbReference>
<evidence type="ECO:0000313" key="11">
    <source>
        <dbReference type="Proteomes" id="UP000276133"/>
    </source>
</evidence>
<keyword evidence="5" id="KW-0802">TPR repeat</keyword>
<feature type="coiled-coil region" evidence="9">
    <location>
        <begin position="82"/>
        <end position="116"/>
    </location>
</feature>
<protein>
    <recommendedName>
        <fullName evidence="3">Centrosomal protein of 70 kDa</fullName>
    </recommendedName>
</protein>
<keyword evidence="11" id="KW-1185">Reference proteome</keyword>
<evidence type="ECO:0000256" key="9">
    <source>
        <dbReference type="SAM" id="Coils"/>
    </source>
</evidence>
<dbReference type="GO" id="GO:0005813">
    <property type="term" value="C:centrosome"/>
    <property type="evidence" value="ECO:0007669"/>
    <property type="project" value="UniProtKB-SubCell"/>
</dbReference>
<organism evidence="10 11">
    <name type="scientific">Brachionus plicatilis</name>
    <name type="common">Marine rotifer</name>
    <name type="synonym">Brachionus muelleri</name>
    <dbReference type="NCBI Taxonomy" id="10195"/>
    <lineage>
        <taxon>Eukaryota</taxon>
        <taxon>Metazoa</taxon>
        <taxon>Spiralia</taxon>
        <taxon>Gnathifera</taxon>
        <taxon>Rotifera</taxon>
        <taxon>Eurotatoria</taxon>
        <taxon>Monogononta</taxon>
        <taxon>Pseudotrocha</taxon>
        <taxon>Ploima</taxon>
        <taxon>Brachionidae</taxon>
        <taxon>Brachionus</taxon>
    </lineage>
</organism>
<keyword evidence="4" id="KW-0963">Cytoplasm</keyword>
<comment type="subunit">
    <text evidence="2">Directly interacts with tubulin-gamma; this interaction determines centrosomal localization.</text>
</comment>
<dbReference type="InterPro" id="IPR037692">
    <property type="entry name" value="CEP70"/>
</dbReference>
<evidence type="ECO:0000256" key="5">
    <source>
        <dbReference type="ARBA" id="ARBA00022803"/>
    </source>
</evidence>
<comment type="subcellular location">
    <subcellularLocation>
        <location evidence="1">Cytoplasm</location>
        <location evidence="1">Cytoskeleton</location>
        <location evidence="1">Microtubule organizing center</location>
        <location evidence="1">Centrosome</location>
    </subcellularLocation>
</comment>